<dbReference type="EMBL" id="WVHS01000001">
    <property type="protein sequence ID" value="MXV14378.1"/>
    <property type="molecule type" value="Genomic_DNA"/>
</dbReference>
<accession>A0A7K1XUA1</accession>
<dbReference type="RefSeq" id="WP_160905352.1">
    <property type="nucleotide sequence ID" value="NZ_WVHS01000001.1"/>
</dbReference>
<reference evidence="1 2" key="1">
    <citation type="submission" date="2019-11" db="EMBL/GenBank/DDBJ databases">
        <title>Pedobacter sp. HMF7056 Genome sequencing and assembly.</title>
        <authorList>
            <person name="Kang H."/>
            <person name="Kim H."/>
            <person name="Joh K."/>
        </authorList>
    </citation>
    <scope>NUCLEOTIDE SEQUENCE [LARGE SCALE GENOMIC DNA]</scope>
    <source>
        <strain evidence="1 2">HMF7056</strain>
    </source>
</reference>
<dbReference type="AlphaFoldDB" id="A0A7K1XUA1"/>
<organism evidence="1 2">
    <name type="scientific">Hufsiella ginkgonis</name>
    <dbReference type="NCBI Taxonomy" id="2695274"/>
    <lineage>
        <taxon>Bacteria</taxon>
        <taxon>Pseudomonadati</taxon>
        <taxon>Bacteroidota</taxon>
        <taxon>Sphingobacteriia</taxon>
        <taxon>Sphingobacteriales</taxon>
        <taxon>Sphingobacteriaceae</taxon>
        <taxon>Hufsiella</taxon>
    </lineage>
</organism>
<protein>
    <submittedName>
        <fullName evidence="1">Uncharacterized protein</fullName>
    </submittedName>
</protein>
<gene>
    <name evidence="1" type="ORF">GS398_03645</name>
</gene>
<keyword evidence="2" id="KW-1185">Reference proteome</keyword>
<sequence>MNEIITHYSEQATFSDTSENLLFRYYPNLPAGSMVQVGSKDNDLEKYHNGKCYEFTVDFFGEKKKLFLEQKRAIGFDEEFEVTLYEFMLHGIEDAGSADLQ</sequence>
<name>A0A7K1XUA1_9SPHI</name>
<evidence type="ECO:0000313" key="2">
    <source>
        <dbReference type="Proteomes" id="UP000451233"/>
    </source>
</evidence>
<comment type="caution">
    <text evidence="1">The sequence shown here is derived from an EMBL/GenBank/DDBJ whole genome shotgun (WGS) entry which is preliminary data.</text>
</comment>
<evidence type="ECO:0000313" key="1">
    <source>
        <dbReference type="EMBL" id="MXV14378.1"/>
    </source>
</evidence>
<dbReference type="Proteomes" id="UP000451233">
    <property type="component" value="Unassembled WGS sequence"/>
</dbReference>
<proteinExistence type="predicted"/>